<keyword evidence="2" id="KW-0378">Hydrolase</keyword>
<dbReference type="EMBL" id="JAKEVY010000004">
    <property type="protein sequence ID" value="MCF1716201.1"/>
    <property type="molecule type" value="Genomic_DNA"/>
</dbReference>
<dbReference type="Proteomes" id="UP001200145">
    <property type="component" value="Unassembled WGS sequence"/>
</dbReference>
<dbReference type="SUPFAM" id="SSF56317">
    <property type="entry name" value="Carbon-nitrogen hydrolase"/>
    <property type="match status" value="1"/>
</dbReference>
<dbReference type="InterPro" id="IPR036526">
    <property type="entry name" value="C-N_Hydrolase_sf"/>
</dbReference>
<evidence type="ECO:0000313" key="2">
    <source>
        <dbReference type="EMBL" id="MCF1716201.1"/>
    </source>
</evidence>
<reference evidence="2 3" key="1">
    <citation type="submission" date="2022-01" db="EMBL/GenBank/DDBJ databases">
        <title>Flavihumibacter sp. nov., isolated from sediment of a river.</title>
        <authorList>
            <person name="Liu H."/>
        </authorList>
    </citation>
    <scope>NUCLEOTIDE SEQUENCE [LARGE SCALE GENOMIC DNA]</scope>
    <source>
        <strain evidence="2 3">RY-1</strain>
    </source>
</reference>
<evidence type="ECO:0000259" key="1">
    <source>
        <dbReference type="PROSITE" id="PS50263"/>
    </source>
</evidence>
<name>A0ABS9BNM0_9BACT</name>
<feature type="domain" description="CN hydrolase" evidence="1">
    <location>
        <begin position="1"/>
        <end position="233"/>
    </location>
</feature>
<comment type="caution">
    <text evidence="2">The sequence shown here is derived from an EMBL/GenBank/DDBJ whole genome shotgun (WGS) entry which is preliminary data.</text>
</comment>
<dbReference type="PROSITE" id="PS50263">
    <property type="entry name" value="CN_HYDROLASE"/>
    <property type="match status" value="1"/>
</dbReference>
<evidence type="ECO:0000313" key="3">
    <source>
        <dbReference type="Proteomes" id="UP001200145"/>
    </source>
</evidence>
<dbReference type="RefSeq" id="WP_234867189.1">
    <property type="nucleotide sequence ID" value="NZ_JAKEVY010000004.1"/>
</dbReference>
<dbReference type="CDD" id="cd07197">
    <property type="entry name" value="nitrilase"/>
    <property type="match status" value="1"/>
</dbReference>
<accession>A0ABS9BNM0</accession>
<keyword evidence="3" id="KW-1185">Reference proteome</keyword>
<dbReference type="Gene3D" id="3.60.110.10">
    <property type="entry name" value="Carbon-nitrogen hydrolase"/>
    <property type="match status" value="1"/>
</dbReference>
<dbReference type="GO" id="GO:0016787">
    <property type="term" value="F:hydrolase activity"/>
    <property type="evidence" value="ECO:0007669"/>
    <property type="project" value="UniProtKB-KW"/>
</dbReference>
<organism evidence="2 3">
    <name type="scientific">Flavihumibacter fluminis</name>
    <dbReference type="NCBI Taxonomy" id="2909236"/>
    <lineage>
        <taxon>Bacteria</taxon>
        <taxon>Pseudomonadati</taxon>
        <taxon>Bacteroidota</taxon>
        <taxon>Chitinophagia</taxon>
        <taxon>Chitinophagales</taxon>
        <taxon>Chitinophagaceae</taxon>
        <taxon>Flavihumibacter</taxon>
    </lineage>
</organism>
<sequence>MKISLAQIKPVKGSIEANLAIHKNYIRMAAQQGADCIFFPELSITSYESALAEQLAMKEDDSTLDELQDLSSQLSITIGVGMPTVGREKPRIGMVIFQPFQSRQYYFKQQLHSDEFPFFEAGEKQVVIPVKNYQIAPAICYESLQPDHSECAYQLGANLYLASVAKSQQGVDKAMAYFPQVARKYAMPVVMVNCIGPCDDFEAAGQSTIWSKEGRRIAQLKTEEGLLIYDTETNQIV</sequence>
<dbReference type="InterPro" id="IPR003010">
    <property type="entry name" value="C-N_Hydrolase"/>
</dbReference>
<proteinExistence type="predicted"/>
<dbReference type="PANTHER" id="PTHR23088:SF27">
    <property type="entry name" value="DEAMINATED GLUTATHIONE AMIDASE"/>
    <property type="match status" value="1"/>
</dbReference>
<protein>
    <submittedName>
        <fullName evidence="2">Carbon-nitrogen hydrolase family protein</fullName>
    </submittedName>
</protein>
<dbReference type="PANTHER" id="PTHR23088">
    <property type="entry name" value="NITRILASE-RELATED"/>
    <property type="match status" value="1"/>
</dbReference>
<dbReference type="Pfam" id="PF00795">
    <property type="entry name" value="CN_hydrolase"/>
    <property type="match status" value="1"/>
</dbReference>
<gene>
    <name evidence="2" type="ORF">L0U88_16285</name>
</gene>